<protein>
    <submittedName>
        <fullName evidence="1">Uncharacterized protein</fullName>
    </submittedName>
</protein>
<evidence type="ECO:0000313" key="2">
    <source>
        <dbReference type="Proteomes" id="UP000060487"/>
    </source>
</evidence>
<dbReference type="RefSeq" id="WP_085051266.1">
    <property type="nucleotide sequence ID" value="NZ_LNQR01000028.1"/>
</dbReference>
<keyword evidence="2" id="KW-1185">Reference proteome</keyword>
<reference evidence="1 2" key="1">
    <citation type="submission" date="2015-11" db="EMBL/GenBank/DDBJ databases">
        <authorList>
            <person name="Lin W."/>
        </authorList>
    </citation>
    <scope>NUCLEOTIDE SEQUENCE [LARGE SCALE GENOMIC DNA]</scope>
    <source>
        <strain evidence="1 2">HCH-1</strain>
    </source>
</reference>
<proteinExistence type="predicted"/>
<name>A0ABR5SIZ4_9BACT</name>
<dbReference type="EMBL" id="LNQR01000028">
    <property type="protein sequence ID" value="KWT91838.1"/>
    <property type="molecule type" value="Genomic_DNA"/>
</dbReference>
<sequence>MLIPTEEFLTAVITLSRQPEWDAVRQWLQRQHTLQSSRNDTQREDVLLRMGQGMAQCLCELTKLLTPEVAARRLDTLKAQNSSPCDETLRCTAFY</sequence>
<evidence type="ECO:0000313" key="1">
    <source>
        <dbReference type="EMBL" id="KWT91838.1"/>
    </source>
</evidence>
<organism evidence="1 2">
    <name type="scientific">Candidatus Magnetominusculus xianensis</name>
    <dbReference type="NCBI Taxonomy" id="1748249"/>
    <lineage>
        <taxon>Bacteria</taxon>
        <taxon>Pseudomonadati</taxon>
        <taxon>Nitrospirota</taxon>
        <taxon>Nitrospiria</taxon>
        <taxon>Nitrospirales</taxon>
        <taxon>Nitrospiraceae</taxon>
        <taxon>Candidatus Magnetominusculus</taxon>
    </lineage>
</organism>
<gene>
    <name evidence="1" type="ORF">ASN18_0740</name>
</gene>
<dbReference type="Proteomes" id="UP000060487">
    <property type="component" value="Unassembled WGS sequence"/>
</dbReference>
<comment type="caution">
    <text evidence="1">The sequence shown here is derived from an EMBL/GenBank/DDBJ whole genome shotgun (WGS) entry which is preliminary data.</text>
</comment>
<accession>A0ABR5SIZ4</accession>